<dbReference type="AlphaFoldDB" id="A0A6J4LL08"/>
<dbReference type="InterPro" id="IPR014748">
    <property type="entry name" value="Enoyl-CoA_hydra_C"/>
</dbReference>
<dbReference type="CDD" id="cd06558">
    <property type="entry name" value="crotonase-like"/>
    <property type="match status" value="1"/>
</dbReference>
<evidence type="ECO:0000256" key="2">
    <source>
        <dbReference type="ARBA" id="ARBA00023098"/>
    </source>
</evidence>
<dbReference type="EMBL" id="CADCUD010000107">
    <property type="protein sequence ID" value="CAA9335705.1"/>
    <property type="molecule type" value="Genomic_DNA"/>
</dbReference>
<dbReference type="InterPro" id="IPR029045">
    <property type="entry name" value="ClpP/crotonase-like_dom_sf"/>
</dbReference>
<dbReference type="PROSITE" id="PS00166">
    <property type="entry name" value="ENOYL_COA_HYDRATASE"/>
    <property type="match status" value="1"/>
</dbReference>
<protein>
    <submittedName>
        <fullName evidence="5">Enoyl-CoA hydratase</fullName>
        <ecNumber evidence="5">4.2.1.17</ecNumber>
    </submittedName>
</protein>
<dbReference type="Pfam" id="PF00378">
    <property type="entry name" value="ECH_1"/>
    <property type="match status" value="1"/>
</dbReference>
<reference evidence="5" key="1">
    <citation type="submission" date="2020-02" db="EMBL/GenBank/DDBJ databases">
        <authorList>
            <person name="Meier V. D."/>
        </authorList>
    </citation>
    <scope>NUCLEOTIDE SEQUENCE</scope>
    <source>
        <strain evidence="5">AVDCRST_MAG46</strain>
    </source>
</reference>
<dbReference type="EC" id="4.2.1.17" evidence="5"/>
<dbReference type="InterPro" id="IPR018376">
    <property type="entry name" value="Enoyl-CoA_hyd/isom_CS"/>
</dbReference>
<evidence type="ECO:0000313" key="5">
    <source>
        <dbReference type="EMBL" id="CAA9335705.1"/>
    </source>
</evidence>
<evidence type="ECO:0000256" key="1">
    <source>
        <dbReference type="ARBA" id="ARBA00005254"/>
    </source>
</evidence>
<keyword evidence="2" id="KW-0443">Lipid metabolism</keyword>
<dbReference type="PANTHER" id="PTHR11941">
    <property type="entry name" value="ENOYL-COA HYDRATASE-RELATED"/>
    <property type="match status" value="1"/>
</dbReference>
<name>A0A6J4LL08_9ACTN</name>
<evidence type="ECO:0000256" key="3">
    <source>
        <dbReference type="ARBA" id="ARBA00023239"/>
    </source>
</evidence>
<dbReference type="InterPro" id="IPR001753">
    <property type="entry name" value="Enoyl-CoA_hydra/iso"/>
</dbReference>
<dbReference type="GO" id="GO:0004300">
    <property type="term" value="F:enoyl-CoA hydratase activity"/>
    <property type="evidence" value="ECO:0007669"/>
    <property type="project" value="UniProtKB-EC"/>
</dbReference>
<sequence length="266" mass="27928">MSYPDARRLTAAGLSLAVDGPVLTVTLARPEVRNAQTPLMWSTLADIGRSVGDDVRVVVLRAAGTSFSAGLDRAMLGPHGIEGQASFAEIAAMSDEAAVDTIAGYQQGFTWWRDPRFISVAAVQGHAVGAGFQLALACDLRVLADDARLAMREPALGLVPDLSGTKPLVDLVGVSRALEICATTRWVEADEAAAWGLASAVVPRAELDRAVDDLVAALTAAPAAAVRATHELLAAAPARSYDAQLRAERQAQVALLRDLVRLMRAG</sequence>
<dbReference type="GO" id="GO:0006635">
    <property type="term" value="P:fatty acid beta-oxidation"/>
    <property type="evidence" value="ECO:0007669"/>
    <property type="project" value="TreeGrafter"/>
</dbReference>
<accession>A0A6J4LL08</accession>
<evidence type="ECO:0000256" key="4">
    <source>
        <dbReference type="RuleBase" id="RU003707"/>
    </source>
</evidence>
<organism evidence="5">
    <name type="scientific">uncultured Nocardioidaceae bacterium</name>
    <dbReference type="NCBI Taxonomy" id="253824"/>
    <lineage>
        <taxon>Bacteria</taxon>
        <taxon>Bacillati</taxon>
        <taxon>Actinomycetota</taxon>
        <taxon>Actinomycetes</taxon>
        <taxon>Propionibacteriales</taxon>
        <taxon>Nocardioidaceae</taxon>
        <taxon>environmental samples</taxon>
    </lineage>
</organism>
<gene>
    <name evidence="5" type="ORF">AVDCRST_MAG46-1670</name>
</gene>
<dbReference type="SUPFAM" id="SSF52096">
    <property type="entry name" value="ClpP/crotonase"/>
    <property type="match status" value="1"/>
</dbReference>
<comment type="similarity">
    <text evidence="1 4">Belongs to the enoyl-CoA hydratase/isomerase family.</text>
</comment>
<keyword evidence="3 5" id="KW-0456">Lyase</keyword>
<dbReference type="Gene3D" id="1.10.12.10">
    <property type="entry name" value="Lyase 2-enoyl-coa Hydratase, Chain A, domain 2"/>
    <property type="match status" value="1"/>
</dbReference>
<dbReference type="PANTHER" id="PTHR11941:SF169">
    <property type="entry name" value="(7AS)-7A-METHYL-1,5-DIOXO-2,3,5,6,7,7A-HEXAHYDRO-1H-INDENE-CARBOXYL-COA HYDROLASE"/>
    <property type="match status" value="1"/>
</dbReference>
<proteinExistence type="inferred from homology"/>
<dbReference type="Gene3D" id="3.90.226.10">
    <property type="entry name" value="2-enoyl-CoA Hydratase, Chain A, domain 1"/>
    <property type="match status" value="1"/>
</dbReference>